<dbReference type="EMBL" id="CAJOBA010045264">
    <property type="protein sequence ID" value="CAF4174637.1"/>
    <property type="molecule type" value="Genomic_DNA"/>
</dbReference>
<dbReference type="Gene3D" id="3.30.420.10">
    <property type="entry name" value="Ribonuclease H-like superfamily/Ribonuclease H"/>
    <property type="match status" value="1"/>
</dbReference>
<dbReference type="Proteomes" id="UP000663829">
    <property type="component" value="Unassembled WGS sequence"/>
</dbReference>
<comment type="caution">
    <text evidence="2">The sequence shown here is derived from an EMBL/GenBank/DDBJ whole genome shotgun (WGS) entry which is preliminary data.</text>
</comment>
<reference evidence="2" key="1">
    <citation type="submission" date="2021-02" db="EMBL/GenBank/DDBJ databases">
        <authorList>
            <person name="Nowell W R."/>
        </authorList>
    </citation>
    <scope>NUCLEOTIDE SEQUENCE</scope>
</reference>
<evidence type="ECO:0000313" key="1">
    <source>
        <dbReference type="EMBL" id="CAF1365160.1"/>
    </source>
</evidence>
<evidence type="ECO:0000313" key="2">
    <source>
        <dbReference type="EMBL" id="CAF1456129.1"/>
    </source>
</evidence>
<evidence type="ECO:0008006" key="6">
    <source>
        <dbReference type="Google" id="ProtNLM"/>
    </source>
</evidence>
<dbReference type="Proteomes" id="UP000681722">
    <property type="component" value="Unassembled WGS sequence"/>
</dbReference>
<keyword evidence="5" id="KW-1185">Reference proteome</keyword>
<dbReference type="Proteomes" id="UP000677228">
    <property type="component" value="Unassembled WGS sequence"/>
</dbReference>
<dbReference type="EMBL" id="CAJNOK010023612">
    <property type="protein sequence ID" value="CAF1365160.1"/>
    <property type="molecule type" value="Genomic_DNA"/>
</dbReference>
<organism evidence="2 5">
    <name type="scientific">Didymodactylos carnosus</name>
    <dbReference type="NCBI Taxonomy" id="1234261"/>
    <lineage>
        <taxon>Eukaryota</taxon>
        <taxon>Metazoa</taxon>
        <taxon>Spiralia</taxon>
        <taxon>Gnathifera</taxon>
        <taxon>Rotifera</taxon>
        <taxon>Eurotatoria</taxon>
        <taxon>Bdelloidea</taxon>
        <taxon>Philodinida</taxon>
        <taxon>Philodinidae</taxon>
        <taxon>Didymodactylos</taxon>
    </lineage>
</organism>
<proteinExistence type="predicted"/>
<dbReference type="GO" id="GO:0003676">
    <property type="term" value="F:nucleic acid binding"/>
    <property type="evidence" value="ECO:0007669"/>
    <property type="project" value="InterPro"/>
</dbReference>
<sequence>MTEKILFSDEKYFDIDGIYNKQNDRIYALTREEADRKGSMHCKTQHPVHVMVWLESCYQGVRRPVIIEKGTINAARYIEEILPLALKDGKRLLGNDFISQQDGASPHKNGKRSWCKQHFPDLWSYGHWPPNSSDLNPLDYCIWSERSEQTNWSRITNKQTLIHQIKQAVKELRMEVVRRSMTSWTNRVYQMLQREGEYVF</sequence>
<accession>A0A815Q1C6</accession>
<evidence type="ECO:0000313" key="4">
    <source>
        <dbReference type="EMBL" id="CAF4327915.1"/>
    </source>
</evidence>
<dbReference type="OrthoDB" id="10006939at2759"/>
<dbReference type="Proteomes" id="UP000682733">
    <property type="component" value="Unassembled WGS sequence"/>
</dbReference>
<evidence type="ECO:0000313" key="3">
    <source>
        <dbReference type="EMBL" id="CAF4174637.1"/>
    </source>
</evidence>
<dbReference type="EMBL" id="CAJNOQ010019739">
    <property type="protein sequence ID" value="CAF1456129.1"/>
    <property type="molecule type" value="Genomic_DNA"/>
</dbReference>
<evidence type="ECO:0000313" key="5">
    <source>
        <dbReference type="Proteomes" id="UP000663829"/>
    </source>
</evidence>
<dbReference type="EMBL" id="CAJOBC010085194">
    <property type="protein sequence ID" value="CAF4327915.1"/>
    <property type="molecule type" value="Genomic_DNA"/>
</dbReference>
<dbReference type="InterPro" id="IPR036397">
    <property type="entry name" value="RNaseH_sf"/>
</dbReference>
<dbReference type="PANTHER" id="PTHR47326:SF1">
    <property type="entry name" value="HTH PSQ-TYPE DOMAIN-CONTAINING PROTEIN"/>
    <property type="match status" value="1"/>
</dbReference>
<dbReference type="PANTHER" id="PTHR47326">
    <property type="entry name" value="TRANSPOSABLE ELEMENT TC3 TRANSPOSASE-LIKE PROTEIN"/>
    <property type="match status" value="1"/>
</dbReference>
<name>A0A815Q1C6_9BILA</name>
<dbReference type="AlphaFoldDB" id="A0A815Q1C6"/>
<gene>
    <name evidence="2" type="ORF">GPM918_LOCUS34909</name>
    <name evidence="1" type="ORF">OVA965_LOCUS31416</name>
    <name evidence="4" type="ORF">SRO942_LOCUS35623</name>
    <name evidence="3" type="ORF">TMI583_LOCUS32242</name>
</gene>
<protein>
    <recommendedName>
        <fullName evidence="6">Transposase</fullName>
    </recommendedName>
</protein>